<dbReference type="InterPro" id="IPR000719">
    <property type="entry name" value="Prot_kinase_dom"/>
</dbReference>
<keyword evidence="3 7" id="KW-0418">Kinase</keyword>
<evidence type="ECO:0000256" key="5">
    <source>
        <dbReference type="PROSITE-ProRule" id="PRU10141"/>
    </source>
</evidence>
<dbReference type="GO" id="GO:0004674">
    <property type="term" value="F:protein serine/threonine kinase activity"/>
    <property type="evidence" value="ECO:0007669"/>
    <property type="project" value="UniProtKB-KW"/>
</dbReference>
<reference evidence="7 8" key="1">
    <citation type="submission" date="2016-10" db="EMBL/GenBank/DDBJ databases">
        <authorList>
            <person name="de Groot N.N."/>
        </authorList>
    </citation>
    <scope>NUCLEOTIDE SEQUENCE [LARGE SCALE GENOMIC DNA]</scope>
    <source>
        <strain evidence="7 8">CGMCC 4.5506</strain>
    </source>
</reference>
<keyword evidence="4 5" id="KW-0067">ATP-binding</keyword>
<dbReference type="InterPro" id="IPR017441">
    <property type="entry name" value="Protein_kinase_ATP_BS"/>
</dbReference>
<proteinExistence type="predicted"/>
<evidence type="ECO:0000256" key="4">
    <source>
        <dbReference type="ARBA" id="ARBA00022840"/>
    </source>
</evidence>
<name>A0A1G6QNJ8_9PSEU</name>
<dbReference type="SUPFAM" id="SSF56112">
    <property type="entry name" value="Protein kinase-like (PK-like)"/>
    <property type="match status" value="1"/>
</dbReference>
<protein>
    <submittedName>
        <fullName evidence="7">Serine/threonine protein kinase</fullName>
    </submittedName>
</protein>
<evidence type="ECO:0000313" key="8">
    <source>
        <dbReference type="Proteomes" id="UP000199494"/>
    </source>
</evidence>
<dbReference type="Gene3D" id="3.30.200.20">
    <property type="entry name" value="Phosphorylase Kinase, domain 1"/>
    <property type="match status" value="1"/>
</dbReference>
<dbReference type="Gene3D" id="1.10.510.10">
    <property type="entry name" value="Transferase(Phosphotransferase) domain 1"/>
    <property type="match status" value="1"/>
</dbReference>
<dbReference type="SMART" id="SM00220">
    <property type="entry name" value="S_TKc"/>
    <property type="match status" value="1"/>
</dbReference>
<accession>A0A1G6QNJ8</accession>
<dbReference type="Pfam" id="PF00069">
    <property type="entry name" value="Pkinase"/>
    <property type="match status" value="1"/>
</dbReference>
<feature type="non-terminal residue" evidence="7">
    <location>
        <position position="1"/>
    </location>
</feature>
<dbReference type="CDD" id="cd14014">
    <property type="entry name" value="STKc_PknB_like"/>
    <property type="match status" value="1"/>
</dbReference>
<keyword evidence="1" id="KW-0808">Transferase</keyword>
<dbReference type="PROSITE" id="PS50011">
    <property type="entry name" value="PROTEIN_KINASE_DOM"/>
    <property type="match status" value="1"/>
</dbReference>
<dbReference type="EMBL" id="FMZE01000004">
    <property type="protein sequence ID" value="SDC93265.1"/>
    <property type="molecule type" value="Genomic_DNA"/>
</dbReference>
<gene>
    <name evidence="7" type="ORF">SAMN05421630_104511</name>
</gene>
<dbReference type="PANTHER" id="PTHR43289:SF34">
    <property type="entry name" value="SERINE_THREONINE-PROTEIN KINASE YBDM-RELATED"/>
    <property type="match status" value="1"/>
</dbReference>
<evidence type="ECO:0000256" key="2">
    <source>
        <dbReference type="ARBA" id="ARBA00022741"/>
    </source>
</evidence>
<feature type="domain" description="Protein kinase" evidence="6">
    <location>
        <begin position="18"/>
        <end position="278"/>
    </location>
</feature>
<dbReference type="STRING" id="530584.SAMN05421630_104511"/>
<feature type="binding site" evidence="5">
    <location>
        <position position="46"/>
    </location>
    <ligand>
        <name>ATP</name>
        <dbReference type="ChEBI" id="CHEBI:30616"/>
    </ligand>
</feature>
<dbReference type="PROSITE" id="PS00108">
    <property type="entry name" value="PROTEIN_KINASE_ST"/>
    <property type="match status" value="1"/>
</dbReference>
<sequence length="603" mass="63556">AAVVKPLVAGEPVWIGRYRLLAQLGQGGMGRVLLALSPDGRLAALKQIHPHLTNNPNFRTRFTHEITASRHVSGAHTAPILDADPNAPTPWLATLYIPGPNLNNTITTHGPLPTPALHHLTAGLTTALTDIHNTGLIHRDLKPSNILLTTDGPRVIDFGIARAVDDDPDRTHTGELVGSPGFMSPEQAEGKPLTAASDVFALGSLLAMAATGRAPFDGVTAPQTLYNILYTEPDTSGIPSPLREIIAACLAKDPAQRPTPQQILDHIGPPPPTSQPWPAPIHEHIAKQENDIRVLLALPAPPPPPTKRKWPKVAAAVAAVAVGVAGTILTVNLAGGADEQGTPASAEPMPVAEALHPDRLRNTDPCKVFSGEGDGPEAQDSDYLDRCDYRTPSGGRFTLKLGDEVTTAGARVSDRKIEELGVLLTDLTGGCEATIQLPELPSFGITVSNSASTSCVVVQNWLAEAVTALRLGGGEWDAPESSVVRSDPCAVVSPEAAREILARPATTELTGLRECSWNAGGTVVLSIEQGRGPHTGSEYSGVDVGGREATVRELTSSCVINWAQRPIDEKRTENVSVRAMTGEGSCDVAREFAETALEGLPRG</sequence>
<dbReference type="InterPro" id="IPR008271">
    <property type="entry name" value="Ser/Thr_kinase_AS"/>
</dbReference>
<dbReference type="Proteomes" id="UP000199494">
    <property type="component" value="Unassembled WGS sequence"/>
</dbReference>
<evidence type="ECO:0000256" key="1">
    <source>
        <dbReference type="ARBA" id="ARBA00022679"/>
    </source>
</evidence>
<keyword evidence="8" id="KW-1185">Reference proteome</keyword>
<dbReference type="GO" id="GO:0005524">
    <property type="term" value="F:ATP binding"/>
    <property type="evidence" value="ECO:0007669"/>
    <property type="project" value="UniProtKB-UniRule"/>
</dbReference>
<dbReference type="RefSeq" id="WP_143021368.1">
    <property type="nucleotide sequence ID" value="NZ_FMZE01000004.1"/>
</dbReference>
<keyword evidence="7" id="KW-0723">Serine/threonine-protein kinase</keyword>
<evidence type="ECO:0000256" key="3">
    <source>
        <dbReference type="ARBA" id="ARBA00022777"/>
    </source>
</evidence>
<organism evidence="7 8">
    <name type="scientific">Prauserella marina</name>
    <dbReference type="NCBI Taxonomy" id="530584"/>
    <lineage>
        <taxon>Bacteria</taxon>
        <taxon>Bacillati</taxon>
        <taxon>Actinomycetota</taxon>
        <taxon>Actinomycetes</taxon>
        <taxon>Pseudonocardiales</taxon>
        <taxon>Pseudonocardiaceae</taxon>
        <taxon>Prauserella</taxon>
    </lineage>
</organism>
<dbReference type="PROSITE" id="PS00107">
    <property type="entry name" value="PROTEIN_KINASE_ATP"/>
    <property type="match status" value="1"/>
</dbReference>
<dbReference type="InterPro" id="IPR011009">
    <property type="entry name" value="Kinase-like_dom_sf"/>
</dbReference>
<dbReference type="AlphaFoldDB" id="A0A1G6QNJ8"/>
<dbReference type="PANTHER" id="PTHR43289">
    <property type="entry name" value="MITOGEN-ACTIVATED PROTEIN KINASE KINASE KINASE 20-RELATED"/>
    <property type="match status" value="1"/>
</dbReference>
<evidence type="ECO:0000313" key="7">
    <source>
        <dbReference type="EMBL" id="SDC93265.1"/>
    </source>
</evidence>
<evidence type="ECO:0000259" key="6">
    <source>
        <dbReference type="PROSITE" id="PS50011"/>
    </source>
</evidence>
<keyword evidence="2 5" id="KW-0547">Nucleotide-binding</keyword>